<comment type="caution">
    <text evidence="3">The sequence shown here is derived from an EMBL/GenBank/DDBJ whole genome shotgun (WGS) entry which is preliminary data.</text>
</comment>
<dbReference type="EMBL" id="PQFF01000504">
    <property type="protein sequence ID" value="RHZ46828.1"/>
    <property type="molecule type" value="Genomic_DNA"/>
</dbReference>
<keyword evidence="2" id="KW-0472">Membrane</keyword>
<protein>
    <submittedName>
        <fullName evidence="3">Uncharacterized protein</fullName>
    </submittedName>
</protein>
<proteinExistence type="predicted"/>
<organism evidence="3 4">
    <name type="scientific">Diversispora epigaea</name>
    <dbReference type="NCBI Taxonomy" id="1348612"/>
    <lineage>
        <taxon>Eukaryota</taxon>
        <taxon>Fungi</taxon>
        <taxon>Fungi incertae sedis</taxon>
        <taxon>Mucoromycota</taxon>
        <taxon>Glomeromycotina</taxon>
        <taxon>Glomeromycetes</taxon>
        <taxon>Diversisporales</taxon>
        <taxon>Diversisporaceae</taxon>
        <taxon>Diversispora</taxon>
    </lineage>
</organism>
<evidence type="ECO:0000313" key="3">
    <source>
        <dbReference type="EMBL" id="RHZ46828.1"/>
    </source>
</evidence>
<sequence length="225" mass="24408">MFERQESLSLSNTIPFNNPKKIISPITTTETFTTTATTTVTRINSETVYAKSTFIHTTVIHINDSDDNNNHNNDNNNHNHPYLNSITSSTSPSIIILPTTIFHSQPSPSPSPLSSSSSSANSLSKTQTTILAITIVGSVGLVFILGILVLWWFRKGENEKTEAKNIISGGSMSDEGGGEGSEEGDGESNNDDNNFIMTYRPGYDDQLPSYAEAVVRGRSSSSRVT</sequence>
<name>A0A397GB45_9GLOM</name>
<feature type="transmembrane region" description="Helical" evidence="2">
    <location>
        <begin position="130"/>
        <end position="153"/>
    </location>
</feature>
<accession>A0A397GB45</accession>
<keyword evidence="2" id="KW-1133">Transmembrane helix</keyword>
<reference evidence="3 4" key="1">
    <citation type="submission" date="2018-08" db="EMBL/GenBank/DDBJ databases">
        <title>Genome and evolution of the arbuscular mycorrhizal fungus Diversispora epigaea (formerly Glomus versiforme) and its bacterial endosymbionts.</title>
        <authorList>
            <person name="Sun X."/>
            <person name="Fei Z."/>
            <person name="Harrison M."/>
        </authorList>
    </citation>
    <scope>NUCLEOTIDE SEQUENCE [LARGE SCALE GENOMIC DNA]</scope>
    <source>
        <strain evidence="3 4">IT104</strain>
    </source>
</reference>
<dbReference type="Proteomes" id="UP000266861">
    <property type="component" value="Unassembled WGS sequence"/>
</dbReference>
<evidence type="ECO:0000313" key="4">
    <source>
        <dbReference type="Proteomes" id="UP000266861"/>
    </source>
</evidence>
<feature type="compositionally biased region" description="Acidic residues" evidence="1">
    <location>
        <begin position="176"/>
        <end position="190"/>
    </location>
</feature>
<keyword evidence="4" id="KW-1185">Reference proteome</keyword>
<feature type="region of interest" description="Disordered" evidence="1">
    <location>
        <begin position="164"/>
        <end position="204"/>
    </location>
</feature>
<gene>
    <name evidence="3" type="ORF">Glove_606g95</name>
</gene>
<evidence type="ECO:0000256" key="2">
    <source>
        <dbReference type="SAM" id="Phobius"/>
    </source>
</evidence>
<dbReference type="AlphaFoldDB" id="A0A397GB45"/>
<keyword evidence="2" id="KW-0812">Transmembrane</keyword>
<evidence type="ECO:0000256" key="1">
    <source>
        <dbReference type="SAM" id="MobiDB-lite"/>
    </source>
</evidence>